<name>A0A0S2FH97_LYSAN</name>
<reference evidence="1 2" key="1">
    <citation type="journal article" date="2015" name="BMC Genomics">
        <title>Comparative genomics and metabolic profiling of the genus Lysobacter.</title>
        <authorList>
            <person name="de Bruijn I."/>
            <person name="Cheng X."/>
            <person name="de Jager V."/>
            <person name="Exposito R.G."/>
            <person name="Watrous J."/>
            <person name="Patel N."/>
            <person name="Postma J."/>
            <person name="Dorrestein P.C."/>
            <person name="Kobayashi D."/>
            <person name="Raaijmakers J.M."/>
        </authorList>
    </citation>
    <scope>NUCLEOTIDE SEQUENCE [LARGE SCALE GENOMIC DNA]</scope>
    <source>
        <strain evidence="1 2">76</strain>
    </source>
</reference>
<dbReference type="KEGG" id="laq:GLA29479_5057"/>
<accession>A0A0S2FH97</accession>
<organism evidence="1 2">
    <name type="scientific">Lysobacter antibioticus</name>
    <dbReference type="NCBI Taxonomy" id="84531"/>
    <lineage>
        <taxon>Bacteria</taxon>
        <taxon>Pseudomonadati</taxon>
        <taxon>Pseudomonadota</taxon>
        <taxon>Gammaproteobacteria</taxon>
        <taxon>Lysobacterales</taxon>
        <taxon>Lysobacteraceae</taxon>
        <taxon>Lysobacter</taxon>
    </lineage>
</organism>
<evidence type="ECO:0000313" key="1">
    <source>
        <dbReference type="EMBL" id="ALN82922.1"/>
    </source>
</evidence>
<dbReference type="AlphaFoldDB" id="A0A0S2FH97"/>
<evidence type="ECO:0000313" key="2">
    <source>
        <dbReference type="Proteomes" id="UP000060787"/>
    </source>
</evidence>
<gene>
    <name evidence="1" type="ORF">LA76x_4819</name>
</gene>
<keyword evidence="2" id="KW-1185">Reference proteome</keyword>
<proteinExistence type="predicted"/>
<protein>
    <submittedName>
        <fullName evidence="1">Uncharacterized protein</fullName>
    </submittedName>
</protein>
<dbReference type="Proteomes" id="UP000060787">
    <property type="component" value="Chromosome"/>
</dbReference>
<sequence>MHRHVHQDIPSPGPAASRSCCLWCERAPVRQAGGNAESL</sequence>
<dbReference type="EMBL" id="CP011129">
    <property type="protein sequence ID" value="ALN82922.1"/>
    <property type="molecule type" value="Genomic_DNA"/>
</dbReference>
<dbReference type="KEGG" id="lab:LA76x_4819"/>